<gene>
    <name evidence="1" type="ORF">DBB42_26200</name>
</gene>
<protein>
    <submittedName>
        <fullName evidence="1">Uncharacterized protein</fullName>
    </submittedName>
</protein>
<dbReference type="Proteomes" id="UP000244874">
    <property type="component" value="Unassembled WGS sequence"/>
</dbReference>
<sequence length="80" mass="8724">MHRVGFFAAKAAPTGDADCLQFQLSTRQRSPKGWAIYHRYSAWFEPGADPANQVPRWMARASPVFAGAPAPTGIAPPVRN</sequence>
<accession>A0A2R7UBW7</accession>
<organism evidence="1 2">
    <name type="scientific">Pseudomonas plecoglossicida</name>
    <dbReference type="NCBI Taxonomy" id="70775"/>
    <lineage>
        <taxon>Bacteria</taxon>
        <taxon>Pseudomonadati</taxon>
        <taxon>Pseudomonadota</taxon>
        <taxon>Gammaproteobacteria</taxon>
        <taxon>Pseudomonadales</taxon>
        <taxon>Pseudomonadaceae</taxon>
        <taxon>Pseudomonas</taxon>
    </lineage>
</organism>
<dbReference type="EMBL" id="QANO01000189">
    <property type="protein sequence ID" value="PTU49296.1"/>
    <property type="molecule type" value="Genomic_DNA"/>
</dbReference>
<comment type="caution">
    <text evidence="1">The sequence shown here is derived from an EMBL/GenBank/DDBJ whole genome shotgun (WGS) entry which is preliminary data.</text>
</comment>
<proteinExistence type="predicted"/>
<evidence type="ECO:0000313" key="2">
    <source>
        <dbReference type="Proteomes" id="UP000244874"/>
    </source>
</evidence>
<name>A0A2R7UBW7_PSEDL</name>
<reference evidence="1 2" key="1">
    <citation type="submission" date="2018-04" db="EMBL/GenBank/DDBJ databases">
        <authorList>
            <person name="Go L.Y."/>
            <person name="Mitchell J.A."/>
        </authorList>
    </citation>
    <scope>NUCLEOTIDE SEQUENCE [LARGE SCALE GENOMIC DNA]</scope>
    <source>
        <strain evidence="1 2">KCJK7865</strain>
    </source>
</reference>
<evidence type="ECO:0000313" key="1">
    <source>
        <dbReference type="EMBL" id="PTU49296.1"/>
    </source>
</evidence>
<dbReference type="AlphaFoldDB" id="A0A2R7UBW7"/>